<dbReference type="EMBL" id="JAHYIQ010000005">
    <property type="protein sequence ID" value="KAK1132361.1"/>
    <property type="molecule type" value="Genomic_DNA"/>
</dbReference>
<sequence>MTRLCTVADIHDDGTGKGAMGRGCEQRSLAASPGALPAQGARQKTVWRDKESCDLIAPYRSHH</sequence>
<gene>
    <name evidence="2" type="ORF">K0M31_016469</name>
</gene>
<reference evidence="2" key="1">
    <citation type="submission" date="2021-10" db="EMBL/GenBank/DDBJ databases">
        <title>Melipona bicolor Genome sequencing and assembly.</title>
        <authorList>
            <person name="Araujo N.S."/>
            <person name="Arias M.C."/>
        </authorList>
    </citation>
    <scope>NUCLEOTIDE SEQUENCE</scope>
    <source>
        <strain evidence="2">USP_2M_L1-L4_2017</strain>
        <tissue evidence="2">Whole body</tissue>
    </source>
</reference>
<proteinExistence type="predicted"/>
<protein>
    <submittedName>
        <fullName evidence="2">Uncharacterized protein</fullName>
    </submittedName>
</protein>
<dbReference type="Proteomes" id="UP001177670">
    <property type="component" value="Unassembled WGS sequence"/>
</dbReference>
<organism evidence="2 3">
    <name type="scientific">Melipona bicolor</name>
    <dbReference type="NCBI Taxonomy" id="60889"/>
    <lineage>
        <taxon>Eukaryota</taxon>
        <taxon>Metazoa</taxon>
        <taxon>Ecdysozoa</taxon>
        <taxon>Arthropoda</taxon>
        <taxon>Hexapoda</taxon>
        <taxon>Insecta</taxon>
        <taxon>Pterygota</taxon>
        <taxon>Neoptera</taxon>
        <taxon>Endopterygota</taxon>
        <taxon>Hymenoptera</taxon>
        <taxon>Apocrita</taxon>
        <taxon>Aculeata</taxon>
        <taxon>Apoidea</taxon>
        <taxon>Anthophila</taxon>
        <taxon>Apidae</taxon>
        <taxon>Melipona</taxon>
    </lineage>
</organism>
<accession>A0AA40G791</accession>
<dbReference type="AlphaFoldDB" id="A0AA40G791"/>
<feature type="region of interest" description="Disordered" evidence="1">
    <location>
        <begin position="12"/>
        <end position="47"/>
    </location>
</feature>
<keyword evidence="3" id="KW-1185">Reference proteome</keyword>
<evidence type="ECO:0000256" key="1">
    <source>
        <dbReference type="SAM" id="MobiDB-lite"/>
    </source>
</evidence>
<comment type="caution">
    <text evidence="2">The sequence shown here is derived from an EMBL/GenBank/DDBJ whole genome shotgun (WGS) entry which is preliminary data.</text>
</comment>
<name>A0AA40G791_9HYME</name>
<evidence type="ECO:0000313" key="3">
    <source>
        <dbReference type="Proteomes" id="UP001177670"/>
    </source>
</evidence>
<evidence type="ECO:0000313" key="2">
    <source>
        <dbReference type="EMBL" id="KAK1132361.1"/>
    </source>
</evidence>